<evidence type="ECO:0000313" key="1">
    <source>
        <dbReference type="EMBL" id="KAF4635544.1"/>
    </source>
</evidence>
<dbReference type="AlphaFoldDB" id="A0A8H4RV55"/>
<dbReference type="OrthoDB" id="26838at2759"/>
<accession>A0A8H4RV55</accession>
<evidence type="ECO:0000313" key="2">
    <source>
        <dbReference type="Proteomes" id="UP000566819"/>
    </source>
</evidence>
<organism evidence="1 2">
    <name type="scientific">Cudoniella acicularis</name>
    <dbReference type="NCBI Taxonomy" id="354080"/>
    <lineage>
        <taxon>Eukaryota</taxon>
        <taxon>Fungi</taxon>
        <taxon>Dikarya</taxon>
        <taxon>Ascomycota</taxon>
        <taxon>Pezizomycotina</taxon>
        <taxon>Leotiomycetes</taxon>
        <taxon>Helotiales</taxon>
        <taxon>Tricladiaceae</taxon>
        <taxon>Cudoniella</taxon>
    </lineage>
</organism>
<dbReference type="Gene3D" id="3.30.420.10">
    <property type="entry name" value="Ribonuclease H-like superfamily/Ribonuclease H"/>
    <property type="match status" value="1"/>
</dbReference>
<dbReference type="GO" id="GO:0003676">
    <property type="term" value="F:nucleic acid binding"/>
    <property type="evidence" value="ECO:0007669"/>
    <property type="project" value="InterPro"/>
</dbReference>
<dbReference type="InterPro" id="IPR036397">
    <property type="entry name" value="RNaseH_sf"/>
</dbReference>
<comment type="caution">
    <text evidence="1">The sequence shown here is derived from an EMBL/GenBank/DDBJ whole genome shotgun (WGS) entry which is preliminary data.</text>
</comment>
<dbReference type="Proteomes" id="UP000566819">
    <property type="component" value="Unassembled WGS sequence"/>
</dbReference>
<name>A0A8H4RV55_9HELO</name>
<gene>
    <name evidence="1" type="ORF">G7Y89_g2545</name>
</gene>
<sequence length="153" mass="17571">MVSYIIKASIDNVYLYVAENPTYRNDFMPFTSNSKASGRSLSNDVFINSSKCLDWNDPHEEKYHSGMGCLWDIKTEIINTAKQIGDLVDWLILRHAPPEPYEPTMYIDLDGVNLCRKTLKDILQDEKIPKVFFDVRNDSDALFIKAHAPLNLL</sequence>
<proteinExistence type="predicted"/>
<reference evidence="1 2" key="1">
    <citation type="submission" date="2020-03" db="EMBL/GenBank/DDBJ databases">
        <title>Draft Genome Sequence of Cudoniella acicularis.</title>
        <authorList>
            <person name="Buettner E."/>
            <person name="Kellner H."/>
        </authorList>
    </citation>
    <scope>NUCLEOTIDE SEQUENCE [LARGE SCALE GENOMIC DNA]</scope>
    <source>
        <strain evidence="1 2">DSM 108380</strain>
    </source>
</reference>
<keyword evidence="2" id="KW-1185">Reference proteome</keyword>
<evidence type="ECO:0008006" key="3">
    <source>
        <dbReference type="Google" id="ProtNLM"/>
    </source>
</evidence>
<protein>
    <recommendedName>
        <fullName evidence="3">3'-5' exonuclease domain-containing protein</fullName>
    </recommendedName>
</protein>
<dbReference type="EMBL" id="JAAMPI010000113">
    <property type="protein sequence ID" value="KAF4635544.1"/>
    <property type="molecule type" value="Genomic_DNA"/>
</dbReference>